<keyword evidence="2" id="KW-1185">Reference proteome</keyword>
<reference evidence="1 2" key="1">
    <citation type="submission" date="2016-09" db="EMBL/GenBank/DDBJ databases">
        <title>Draft genome sequence for the type strain of Desulfuribacillus alkaliarsenatis AHT28, an obligately anaerobic, sulfidogenic bacterium isolated from Russian soda lake sediments.</title>
        <authorList>
            <person name="Abin C.A."/>
            <person name="Hollibaugh J.T."/>
        </authorList>
    </citation>
    <scope>NUCLEOTIDE SEQUENCE [LARGE SCALE GENOMIC DNA]</scope>
    <source>
        <strain evidence="1 2">AHT28</strain>
    </source>
</reference>
<dbReference type="OrthoDB" id="1982228at2"/>
<proteinExistence type="predicted"/>
<protein>
    <submittedName>
        <fullName evidence="1">Uncharacterized protein</fullName>
    </submittedName>
</protein>
<evidence type="ECO:0000313" key="1">
    <source>
        <dbReference type="EMBL" id="OEF97121.1"/>
    </source>
</evidence>
<gene>
    <name evidence="1" type="ORF">BHF68_05865</name>
</gene>
<accession>A0A1E5G2C4</accession>
<dbReference type="STRING" id="766136.BHF68_05865"/>
<dbReference type="Proteomes" id="UP000094296">
    <property type="component" value="Unassembled WGS sequence"/>
</dbReference>
<evidence type="ECO:0000313" key="2">
    <source>
        <dbReference type="Proteomes" id="UP000094296"/>
    </source>
</evidence>
<name>A0A1E5G2C4_9FIRM</name>
<dbReference type="EMBL" id="MIJE01000022">
    <property type="protein sequence ID" value="OEF97121.1"/>
    <property type="molecule type" value="Genomic_DNA"/>
</dbReference>
<dbReference type="RefSeq" id="WP_069643167.1">
    <property type="nucleotide sequence ID" value="NZ_MIJE01000022.1"/>
</dbReference>
<organism evidence="1 2">
    <name type="scientific">Desulfuribacillus alkaliarsenatis</name>
    <dbReference type="NCBI Taxonomy" id="766136"/>
    <lineage>
        <taxon>Bacteria</taxon>
        <taxon>Bacillati</taxon>
        <taxon>Bacillota</taxon>
        <taxon>Desulfuribacillia</taxon>
        <taxon>Desulfuribacillales</taxon>
        <taxon>Desulfuribacillaceae</taxon>
        <taxon>Desulfuribacillus</taxon>
    </lineage>
</organism>
<sequence>MKNKNYYPFDRNHYFYGKLLTVRDFEVEQRYNNNKRRLLNKLLQGTGVVAGLDVVQVDDQSISIESGMALDDYGREIVVQEPVLKRLRLIDGFEQVKDSSNIYLCMEYDETLTEPVHSIVSTPTDDSGGNQYNRITESYRFYLTDQPLAPDALLKYKLEKERKVIFQNQMLTIEQIVPRYVEQGKKLDITINISKKGTIEPVEVQYMMEAGHLKDELGNPNLEVLFQEKENKKEWGIEKKYVLSAEQVKKTLDRIRIPSASFSVKIGDETFTIDEDVLFNVQVIDRPIGVQLCEDFYSQDFSDMVSGNSQTALYLAKLHIITSGDMYIIETLEKMPFGQYVINNNLLQMMLEASATTSNQVDNNEYEFRKDTLWQELRNKEDDPKSWFATGVEDIDLGFDKTKNKRFFSHEIAHGLGNGPVAIVLAVEETKQYVENSGERVLIFGENSIFKSSQFDSDTPEYRMGALAYPDKGTFRIGLHLLEQGKQATMKVRWWAYKDAGEEQKDEGLWALKNIKISITPNTVTVAPREKVHLIANIEGTKNKECRWQVKENNGGTIDYNGVYEAPNAEGIYEIIAQSVKYPQKKASAYVVVKA</sequence>
<dbReference type="AlphaFoldDB" id="A0A1E5G2C4"/>
<comment type="caution">
    <text evidence="1">The sequence shown here is derived from an EMBL/GenBank/DDBJ whole genome shotgun (WGS) entry which is preliminary data.</text>
</comment>